<protein>
    <submittedName>
        <fullName evidence="1">Uncharacterized protein</fullName>
    </submittedName>
</protein>
<accession>A0A0A9CK24</accession>
<organism evidence="1">
    <name type="scientific">Arundo donax</name>
    <name type="common">Giant reed</name>
    <name type="synonym">Donax arundinaceus</name>
    <dbReference type="NCBI Taxonomy" id="35708"/>
    <lineage>
        <taxon>Eukaryota</taxon>
        <taxon>Viridiplantae</taxon>
        <taxon>Streptophyta</taxon>
        <taxon>Embryophyta</taxon>
        <taxon>Tracheophyta</taxon>
        <taxon>Spermatophyta</taxon>
        <taxon>Magnoliopsida</taxon>
        <taxon>Liliopsida</taxon>
        <taxon>Poales</taxon>
        <taxon>Poaceae</taxon>
        <taxon>PACMAD clade</taxon>
        <taxon>Arundinoideae</taxon>
        <taxon>Arundineae</taxon>
        <taxon>Arundo</taxon>
    </lineage>
</organism>
<sequence>MTCSSAEAYIVAGTQLFLPTRTFPYVRLAPDCKLDKYACKRRGFCNGSDSFLRLLGSLDSRPCNDGRLGKKSERERFLGAPSEPAVVSFPNPPAVVEGPTN</sequence>
<reference evidence="1" key="2">
    <citation type="journal article" date="2015" name="Data Brief">
        <title>Shoot transcriptome of the giant reed, Arundo donax.</title>
        <authorList>
            <person name="Barrero R.A."/>
            <person name="Guerrero F.D."/>
            <person name="Moolhuijzen P."/>
            <person name="Goolsby J.A."/>
            <person name="Tidwell J."/>
            <person name="Bellgard S.E."/>
            <person name="Bellgard M.I."/>
        </authorList>
    </citation>
    <scope>NUCLEOTIDE SEQUENCE</scope>
    <source>
        <tissue evidence="1">Shoot tissue taken approximately 20 cm above the soil surface</tissue>
    </source>
</reference>
<dbReference type="AlphaFoldDB" id="A0A0A9CK24"/>
<evidence type="ECO:0000313" key="1">
    <source>
        <dbReference type="EMBL" id="JAD76599.1"/>
    </source>
</evidence>
<dbReference type="EMBL" id="GBRH01221296">
    <property type="protein sequence ID" value="JAD76599.1"/>
    <property type="molecule type" value="Transcribed_RNA"/>
</dbReference>
<name>A0A0A9CK24_ARUDO</name>
<proteinExistence type="predicted"/>
<reference evidence="1" key="1">
    <citation type="submission" date="2014-09" db="EMBL/GenBank/DDBJ databases">
        <authorList>
            <person name="Magalhaes I.L.F."/>
            <person name="Oliveira U."/>
            <person name="Santos F.R."/>
            <person name="Vidigal T.H.D.A."/>
            <person name="Brescovit A.D."/>
            <person name="Santos A.J."/>
        </authorList>
    </citation>
    <scope>NUCLEOTIDE SEQUENCE</scope>
    <source>
        <tissue evidence="1">Shoot tissue taken approximately 20 cm above the soil surface</tissue>
    </source>
</reference>